<gene>
    <name evidence="1" type="ORF">EV382_3478</name>
</gene>
<reference evidence="1 2" key="1">
    <citation type="submission" date="2019-02" db="EMBL/GenBank/DDBJ databases">
        <title>Sequencing the genomes of 1000 actinobacteria strains.</title>
        <authorList>
            <person name="Klenk H.-P."/>
        </authorList>
    </citation>
    <scope>NUCLEOTIDE SEQUENCE [LARGE SCALE GENOMIC DNA]</scope>
    <source>
        <strain evidence="1 2">DSM 45888</strain>
    </source>
</reference>
<evidence type="ECO:0000313" key="2">
    <source>
        <dbReference type="Proteomes" id="UP000293781"/>
    </source>
</evidence>
<evidence type="ECO:0000313" key="1">
    <source>
        <dbReference type="EMBL" id="RZT80232.1"/>
    </source>
</evidence>
<organism evidence="1 2">
    <name type="scientific">Micromonospora violae</name>
    <dbReference type="NCBI Taxonomy" id="1278207"/>
    <lineage>
        <taxon>Bacteria</taxon>
        <taxon>Bacillati</taxon>
        <taxon>Actinomycetota</taxon>
        <taxon>Actinomycetes</taxon>
        <taxon>Micromonosporales</taxon>
        <taxon>Micromonosporaceae</taxon>
        <taxon>Micromonospora</taxon>
    </lineage>
</organism>
<sequence length="110" mass="12287">MSIRIRPRSATSPTWPTATDDRLLHPDWCARGHACGLGEHRAQPVTLRVPGRGVVVLTRVLAADGRQHAEIRTRVSLAPGDTNARAHLMRIVTEFDAALRRMVRPQRRTP</sequence>
<dbReference type="Proteomes" id="UP000293781">
    <property type="component" value="Unassembled WGS sequence"/>
</dbReference>
<dbReference type="AlphaFoldDB" id="A0A4Q7UFX4"/>
<proteinExistence type="predicted"/>
<dbReference type="RefSeq" id="WP_244236730.1">
    <property type="nucleotide sequence ID" value="NZ_SHKK01000001.1"/>
</dbReference>
<protein>
    <submittedName>
        <fullName evidence="1">Uncharacterized protein</fullName>
    </submittedName>
</protein>
<name>A0A4Q7UFX4_9ACTN</name>
<keyword evidence="2" id="KW-1185">Reference proteome</keyword>
<comment type="caution">
    <text evidence="1">The sequence shown here is derived from an EMBL/GenBank/DDBJ whole genome shotgun (WGS) entry which is preliminary data.</text>
</comment>
<accession>A0A4Q7UFX4</accession>
<dbReference type="EMBL" id="SHKK01000001">
    <property type="protein sequence ID" value="RZT80232.1"/>
    <property type="molecule type" value="Genomic_DNA"/>
</dbReference>